<comment type="catalytic activity">
    <reaction evidence="1">
        <text>[G-protein-coupled receptor] + ATP = [G-protein-coupled receptor]-phosphate + ADP + H(+)</text>
        <dbReference type="Rhea" id="RHEA:12008"/>
        <dbReference type="Rhea" id="RHEA-COMP:11260"/>
        <dbReference type="Rhea" id="RHEA-COMP:11261"/>
        <dbReference type="ChEBI" id="CHEBI:15378"/>
        <dbReference type="ChEBI" id="CHEBI:30616"/>
        <dbReference type="ChEBI" id="CHEBI:43176"/>
        <dbReference type="ChEBI" id="CHEBI:68546"/>
        <dbReference type="ChEBI" id="CHEBI:456216"/>
        <dbReference type="EC" id="2.7.11.16"/>
    </reaction>
</comment>
<dbReference type="Gene3D" id="3.30.200.20">
    <property type="entry name" value="Phosphorylase Kinase, domain 1"/>
    <property type="match status" value="1"/>
</dbReference>
<dbReference type="FunFam" id="3.30.200.20:FF:000068">
    <property type="entry name" value="G protein-coupled receptor kinase"/>
    <property type="match status" value="1"/>
</dbReference>
<dbReference type="InterPro" id="IPR016137">
    <property type="entry name" value="RGS"/>
</dbReference>
<keyword evidence="6 8" id="KW-0067">ATP-binding</keyword>
<dbReference type="GO" id="GO:0005524">
    <property type="term" value="F:ATP binding"/>
    <property type="evidence" value="ECO:0007669"/>
    <property type="project" value="UniProtKB-UniRule"/>
</dbReference>
<dbReference type="GO" id="GO:0009966">
    <property type="term" value="P:regulation of signal transduction"/>
    <property type="evidence" value="ECO:0007669"/>
    <property type="project" value="TreeGrafter"/>
</dbReference>
<dbReference type="GO" id="GO:0007186">
    <property type="term" value="P:G protein-coupled receptor signaling pathway"/>
    <property type="evidence" value="ECO:0007669"/>
    <property type="project" value="TreeGrafter"/>
</dbReference>
<dbReference type="Pfam" id="PF00069">
    <property type="entry name" value="Pkinase"/>
    <property type="match status" value="1"/>
</dbReference>
<keyword evidence="13" id="KW-1185">Reference proteome</keyword>
<dbReference type="InterPro" id="IPR044926">
    <property type="entry name" value="RGS_subdomain_2"/>
</dbReference>
<dbReference type="WBParaSite" id="Minc3s00029g01799">
    <property type="protein sequence ID" value="Minc3s00029g01799"/>
    <property type="gene ID" value="Minc3s00029g01799"/>
</dbReference>
<evidence type="ECO:0000256" key="3">
    <source>
        <dbReference type="ARBA" id="ARBA00022679"/>
    </source>
</evidence>
<dbReference type="SUPFAM" id="SSF56112">
    <property type="entry name" value="Protein kinase-like (PK-like)"/>
    <property type="match status" value="1"/>
</dbReference>
<dbReference type="Gene3D" id="1.10.510.10">
    <property type="entry name" value="Transferase(Phosphotransferase) domain 1"/>
    <property type="match status" value="1"/>
</dbReference>
<dbReference type="AlphaFoldDB" id="A0A914KK68"/>
<keyword evidence="4 8" id="KW-0547">Nucleotide-binding</keyword>
<keyword evidence="2 9" id="KW-0723">Serine/threonine-protein kinase</keyword>
<dbReference type="GO" id="GO:0004703">
    <property type="term" value="F:G protein-coupled receptor kinase activity"/>
    <property type="evidence" value="ECO:0007669"/>
    <property type="project" value="UniProtKB-EC"/>
</dbReference>
<protein>
    <recommendedName>
        <fullName evidence="10">G protein-coupled receptor kinase</fullName>
        <ecNumber evidence="10">2.7.11.-</ecNumber>
    </recommendedName>
</protein>
<dbReference type="SMR" id="A0A914KK68"/>
<dbReference type="InterPro" id="IPR036305">
    <property type="entry name" value="RGS_sf"/>
</dbReference>
<dbReference type="SUPFAM" id="SSF48097">
    <property type="entry name" value="Regulator of G-protein signaling, RGS"/>
    <property type="match status" value="1"/>
</dbReference>
<feature type="binding site" evidence="8">
    <location>
        <position position="220"/>
    </location>
    <ligand>
        <name>ATP</name>
        <dbReference type="ChEBI" id="CHEBI:30616"/>
    </ligand>
</feature>
<evidence type="ECO:0000256" key="9">
    <source>
        <dbReference type="RuleBase" id="RU000304"/>
    </source>
</evidence>
<dbReference type="InterPro" id="IPR000719">
    <property type="entry name" value="Prot_kinase_dom"/>
</dbReference>
<dbReference type="InterPro" id="IPR008271">
    <property type="entry name" value="Ser/Thr_kinase_AS"/>
</dbReference>
<dbReference type="SMART" id="SM00220">
    <property type="entry name" value="S_TKc"/>
    <property type="match status" value="1"/>
</dbReference>
<reference evidence="14" key="1">
    <citation type="submission" date="2022-11" db="UniProtKB">
        <authorList>
            <consortium name="WormBaseParasite"/>
        </authorList>
    </citation>
    <scope>IDENTIFICATION</scope>
</reference>
<evidence type="ECO:0000256" key="7">
    <source>
        <dbReference type="PIRSR" id="PIRSR600239-51"/>
    </source>
</evidence>
<evidence type="ECO:0000256" key="4">
    <source>
        <dbReference type="ARBA" id="ARBA00022741"/>
    </source>
</evidence>
<dbReference type="PANTHER" id="PTHR24355">
    <property type="entry name" value="G PROTEIN-COUPLED RECEPTOR KINASE/RIBOSOMAL PROTEIN S6 KINASE"/>
    <property type="match status" value="1"/>
</dbReference>
<evidence type="ECO:0000256" key="1">
    <source>
        <dbReference type="ARBA" id="ARBA00001256"/>
    </source>
</evidence>
<keyword evidence="5 10" id="KW-0418">Kinase</keyword>
<comment type="similarity">
    <text evidence="10">Belongs to the protein kinase superfamily. AGC Ser/Thr protein kinase family. GPRK subfamily.</text>
</comment>
<feature type="domain" description="RGS" evidence="12">
    <location>
        <begin position="54"/>
        <end position="175"/>
    </location>
</feature>
<organism evidence="13 14">
    <name type="scientific">Meloidogyne incognita</name>
    <name type="common">Southern root-knot nematode worm</name>
    <name type="synonym">Oxyuris incognita</name>
    <dbReference type="NCBI Taxonomy" id="6306"/>
    <lineage>
        <taxon>Eukaryota</taxon>
        <taxon>Metazoa</taxon>
        <taxon>Ecdysozoa</taxon>
        <taxon>Nematoda</taxon>
        <taxon>Chromadorea</taxon>
        <taxon>Rhabditida</taxon>
        <taxon>Tylenchina</taxon>
        <taxon>Tylenchomorpha</taxon>
        <taxon>Tylenchoidea</taxon>
        <taxon>Meloidogynidae</taxon>
        <taxon>Meloidogyninae</taxon>
        <taxon>Meloidogyne</taxon>
        <taxon>Meloidogyne incognita group</taxon>
    </lineage>
</organism>
<evidence type="ECO:0000256" key="6">
    <source>
        <dbReference type="ARBA" id="ARBA00022840"/>
    </source>
</evidence>
<evidence type="ECO:0000313" key="13">
    <source>
        <dbReference type="Proteomes" id="UP000887563"/>
    </source>
</evidence>
<dbReference type="GO" id="GO:0001664">
    <property type="term" value="F:G protein-coupled receptor binding"/>
    <property type="evidence" value="ECO:0007669"/>
    <property type="project" value="TreeGrafter"/>
</dbReference>
<dbReference type="PROSITE" id="PS50011">
    <property type="entry name" value="PROTEIN_KINASE_DOM"/>
    <property type="match status" value="1"/>
</dbReference>
<dbReference type="CDD" id="cd08747">
    <property type="entry name" value="RGS_GRK2_GRK3"/>
    <property type="match status" value="1"/>
</dbReference>
<dbReference type="PRINTS" id="PR00717">
    <property type="entry name" value="GPCRKINASE"/>
</dbReference>
<dbReference type="Gene3D" id="1.10.167.10">
    <property type="entry name" value="Regulator of G-protein Signalling 4, domain 2"/>
    <property type="match status" value="1"/>
</dbReference>
<dbReference type="InterPro" id="IPR017441">
    <property type="entry name" value="Protein_kinase_ATP_BS"/>
</dbReference>
<dbReference type="Proteomes" id="UP000887563">
    <property type="component" value="Unplaced"/>
</dbReference>
<sequence>MADLEAVLADVSYLMAMEKSRSQPAARASKKIVLPDPSVRSIMQKYLEKTGEIRFEKIFSQRLGFLLLKDFAENVAETSCPQIKFYEAIKEYEKLETPEERLTKAREIYDHHIMVEMLAHSHNYTKESLQHVQRHLMKNNVPPDLFQPYVMEICDQLKEDIFPKFLESDKFTRFCQWKNLELNMNLTMNDFSVHRIIGRGGFGEVYGCRKADTGKMYAMKCLDKKRIKLKQGETLALNERIMLSLVSTGQDCPFIVSMSYAFQTPDKLCFILDLMNGGDLHYHLSQHGVFSESEVIFYAAEVILGLEHMHNRTVVYRDLKPANILLDENGHVRLSFVCF</sequence>
<accession>A0A914KK68</accession>
<evidence type="ECO:0000313" key="14">
    <source>
        <dbReference type="WBParaSite" id="Minc3s00029g01799"/>
    </source>
</evidence>
<dbReference type="PROSITE" id="PS50132">
    <property type="entry name" value="RGS"/>
    <property type="match status" value="1"/>
</dbReference>
<dbReference type="Pfam" id="PF00615">
    <property type="entry name" value="RGS"/>
    <property type="match status" value="1"/>
</dbReference>
<dbReference type="EC" id="2.7.11.-" evidence="10"/>
<evidence type="ECO:0000256" key="10">
    <source>
        <dbReference type="RuleBase" id="RU000308"/>
    </source>
</evidence>
<evidence type="ECO:0000259" key="12">
    <source>
        <dbReference type="PROSITE" id="PS50132"/>
    </source>
</evidence>
<name>A0A914KK68_MELIC</name>
<feature type="active site" description="Proton acceptor" evidence="7">
    <location>
        <position position="318"/>
    </location>
</feature>
<dbReference type="PANTHER" id="PTHR24355:SF18">
    <property type="entry name" value="G PROTEIN-COUPLED RECEPTOR KINASE"/>
    <property type="match status" value="1"/>
</dbReference>
<dbReference type="InterPro" id="IPR011009">
    <property type="entry name" value="Kinase-like_dom_sf"/>
</dbReference>
<dbReference type="SMART" id="SM00315">
    <property type="entry name" value="RGS"/>
    <property type="match status" value="1"/>
</dbReference>
<keyword evidence="3 10" id="KW-0808">Transferase</keyword>
<feature type="domain" description="Protein kinase" evidence="11">
    <location>
        <begin position="191"/>
        <end position="339"/>
    </location>
</feature>
<evidence type="ECO:0000256" key="2">
    <source>
        <dbReference type="ARBA" id="ARBA00022527"/>
    </source>
</evidence>
<dbReference type="PROSITE" id="PS00107">
    <property type="entry name" value="PROTEIN_KINASE_ATP"/>
    <property type="match status" value="1"/>
</dbReference>
<dbReference type="PROSITE" id="PS00108">
    <property type="entry name" value="PROTEIN_KINASE_ST"/>
    <property type="match status" value="1"/>
</dbReference>
<proteinExistence type="inferred from homology"/>
<evidence type="ECO:0000256" key="5">
    <source>
        <dbReference type="ARBA" id="ARBA00022777"/>
    </source>
</evidence>
<evidence type="ECO:0000256" key="8">
    <source>
        <dbReference type="PROSITE-ProRule" id="PRU10141"/>
    </source>
</evidence>
<dbReference type="InterPro" id="IPR000239">
    <property type="entry name" value="GPCR_kinase"/>
</dbReference>
<evidence type="ECO:0000259" key="11">
    <source>
        <dbReference type="PROSITE" id="PS50011"/>
    </source>
</evidence>